<sequence length="66" mass="7459">MKRLKRIRTDQRAGLRTGRNLRNLEGTGREDSFDMRNSSGFRSVGNDSQTSPVCSIPRSHRAQLSP</sequence>
<comment type="caution">
    <text evidence="2">The sequence shown here is derived from an EMBL/GenBank/DDBJ whole genome shotgun (WGS) entry which is preliminary data.</text>
</comment>
<protein>
    <submittedName>
        <fullName evidence="2">Uncharacterized protein</fullName>
    </submittedName>
</protein>
<feature type="compositionally biased region" description="Polar residues" evidence="1">
    <location>
        <begin position="35"/>
        <end position="53"/>
    </location>
</feature>
<accession>A0AAD7RC65</accession>
<keyword evidence="3" id="KW-1185">Reference proteome</keyword>
<name>A0AAD7RC65_9TELE</name>
<gene>
    <name evidence="2" type="ORF">AAFF_G00264630</name>
</gene>
<evidence type="ECO:0000313" key="2">
    <source>
        <dbReference type="EMBL" id="KAJ8377235.1"/>
    </source>
</evidence>
<dbReference type="AlphaFoldDB" id="A0AAD7RC65"/>
<evidence type="ECO:0000313" key="3">
    <source>
        <dbReference type="Proteomes" id="UP001221898"/>
    </source>
</evidence>
<dbReference type="Proteomes" id="UP001221898">
    <property type="component" value="Unassembled WGS sequence"/>
</dbReference>
<proteinExistence type="predicted"/>
<evidence type="ECO:0000256" key="1">
    <source>
        <dbReference type="SAM" id="MobiDB-lite"/>
    </source>
</evidence>
<feature type="region of interest" description="Disordered" evidence="1">
    <location>
        <begin position="1"/>
        <end position="66"/>
    </location>
</feature>
<dbReference type="EMBL" id="JAINUG010000360">
    <property type="protein sequence ID" value="KAJ8377235.1"/>
    <property type="molecule type" value="Genomic_DNA"/>
</dbReference>
<organism evidence="2 3">
    <name type="scientific">Aldrovandia affinis</name>
    <dbReference type="NCBI Taxonomy" id="143900"/>
    <lineage>
        <taxon>Eukaryota</taxon>
        <taxon>Metazoa</taxon>
        <taxon>Chordata</taxon>
        <taxon>Craniata</taxon>
        <taxon>Vertebrata</taxon>
        <taxon>Euteleostomi</taxon>
        <taxon>Actinopterygii</taxon>
        <taxon>Neopterygii</taxon>
        <taxon>Teleostei</taxon>
        <taxon>Notacanthiformes</taxon>
        <taxon>Halosauridae</taxon>
        <taxon>Aldrovandia</taxon>
    </lineage>
</organism>
<reference evidence="2" key="1">
    <citation type="journal article" date="2023" name="Science">
        <title>Genome structures resolve the early diversification of teleost fishes.</title>
        <authorList>
            <person name="Parey E."/>
            <person name="Louis A."/>
            <person name="Montfort J."/>
            <person name="Bouchez O."/>
            <person name="Roques C."/>
            <person name="Iampietro C."/>
            <person name="Lluch J."/>
            <person name="Castinel A."/>
            <person name="Donnadieu C."/>
            <person name="Desvignes T."/>
            <person name="Floi Bucao C."/>
            <person name="Jouanno E."/>
            <person name="Wen M."/>
            <person name="Mejri S."/>
            <person name="Dirks R."/>
            <person name="Jansen H."/>
            <person name="Henkel C."/>
            <person name="Chen W.J."/>
            <person name="Zahm M."/>
            <person name="Cabau C."/>
            <person name="Klopp C."/>
            <person name="Thompson A.W."/>
            <person name="Robinson-Rechavi M."/>
            <person name="Braasch I."/>
            <person name="Lecointre G."/>
            <person name="Bobe J."/>
            <person name="Postlethwait J.H."/>
            <person name="Berthelot C."/>
            <person name="Roest Crollius H."/>
            <person name="Guiguen Y."/>
        </authorList>
    </citation>
    <scope>NUCLEOTIDE SEQUENCE</scope>
    <source>
        <strain evidence="2">NC1722</strain>
    </source>
</reference>